<dbReference type="EMBL" id="MVBK01000001">
    <property type="protein sequence ID" value="OOG28885.1"/>
    <property type="molecule type" value="Genomic_DNA"/>
</dbReference>
<evidence type="ECO:0000313" key="3">
    <source>
        <dbReference type="Proteomes" id="UP000189462"/>
    </source>
</evidence>
<reference evidence="2 3" key="1">
    <citation type="submission" date="2017-02" db="EMBL/GenBank/DDBJ databases">
        <title>Genomic diversity within the haloalkaliphilic genus Thioalkalivibrio.</title>
        <authorList>
            <person name="Ahn A.-C."/>
            <person name="Meier-Kolthoff J."/>
            <person name="Overmars L."/>
            <person name="Richter M."/>
            <person name="Woyke T."/>
            <person name="Sorokin D.Y."/>
            <person name="Muyzer G."/>
        </authorList>
    </citation>
    <scope>NUCLEOTIDE SEQUENCE [LARGE SCALE GENOMIC DNA]</scope>
    <source>
        <strain evidence="2 3">ALJD</strain>
    </source>
</reference>
<comment type="caution">
    <text evidence="2">The sequence shown here is derived from an EMBL/GenBank/DDBJ whole genome shotgun (WGS) entry which is preliminary data.</text>
</comment>
<dbReference type="InterPro" id="IPR021300">
    <property type="entry name" value="Integr_conj_element_PFL4695"/>
</dbReference>
<dbReference type="NCBIfam" id="TIGR03765">
    <property type="entry name" value="ICE_PFL_4695"/>
    <property type="match status" value="1"/>
</dbReference>
<evidence type="ECO:0008006" key="4">
    <source>
        <dbReference type="Google" id="ProtNLM"/>
    </source>
</evidence>
<organism evidence="2 3">
    <name type="scientific">Thioalkalivibrio denitrificans</name>
    <dbReference type="NCBI Taxonomy" id="108003"/>
    <lineage>
        <taxon>Bacteria</taxon>
        <taxon>Pseudomonadati</taxon>
        <taxon>Pseudomonadota</taxon>
        <taxon>Gammaproteobacteria</taxon>
        <taxon>Chromatiales</taxon>
        <taxon>Ectothiorhodospiraceae</taxon>
        <taxon>Thioalkalivibrio</taxon>
    </lineage>
</organism>
<dbReference type="Proteomes" id="UP000189462">
    <property type="component" value="Unassembled WGS sequence"/>
</dbReference>
<feature type="region of interest" description="Disordered" evidence="1">
    <location>
        <begin position="1"/>
        <end position="28"/>
    </location>
</feature>
<dbReference type="Pfam" id="PF11072">
    <property type="entry name" value="DUF2859"/>
    <property type="match status" value="1"/>
</dbReference>
<name>A0A1V3NUT9_9GAMM</name>
<gene>
    <name evidence="2" type="ORF">B1C78_00375</name>
</gene>
<protein>
    <recommendedName>
        <fullName evidence="4">Integrating conjugative element protein</fullName>
    </recommendedName>
</protein>
<sequence length="140" mass="14968">MAPLLGDGWRPQDEAPAGRPGGPAGDMDIFPIRTPQMRPGHLGASQPAAEVAARLRGLSRPFCLIGSDELSLRWLAGNRSDLLEMGAICMLVEAETVNDLSTVLQHARGIPMTPASASDLAEHLSLSVYPVLITRDGFRQ</sequence>
<keyword evidence="3" id="KW-1185">Reference proteome</keyword>
<evidence type="ECO:0000256" key="1">
    <source>
        <dbReference type="SAM" id="MobiDB-lite"/>
    </source>
</evidence>
<dbReference type="STRING" id="108003.B1C78_00375"/>
<evidence type="ECO:0000313" key="2">
    <source>
        <dbReference type="EMBL" id="OOG28885.1"/>
    </source>
</evidence>
<dbReference type="AlphaFoldDB" id="A0A1V3NUT9"/>
<proteinExistence type="predicted"/>
<accession>A0A1V3NUT9</accession>